<feature type="non-terminal residue" evidence="1">
    <location>
        <position position="1"/>
    </location>
</feature>
<accession>A0A813KIH4</accession>
<evidence type="ECO:0000313" key="1">
    <source>
        <dbReference type="EMBL" id="CAE8701734.1"/>
    </source>
</evidence>
<dbReference type="AlphaFoldDB" id="A0A813KIH4"/>
<sequence length="142" mass="16793">MLRLSKARHGMGGIFHARVRPQERITLRAIREENHLRKEGIARYNKRWRSWAQNRVRQFRLPLPVTLTSDTALMDSNYMTTCVQKAAALRKHDVHLWFGYSKRILELKDELQPDQLGYILWGYGKSSFLDGNFYRAMMPTIK</sequence>
<gene>
    <name evidence="1" type="ORF">PGLA2088_LOCUS32136</name>
</gene>
<comment type="caution">
    <text evidence="1">The sequence shown here is derived from an EMBL/GenBank/DDBJ whole genome shotgun (WGS) entry which is preliminary data.</text>
</comment>
<reference evidence="1" key="1">
    <citation type="submission" date="2021-02" db="EMBL/GenBank/DDBJ databases">
        <authorList>
            <person name="Dougan E. K."/>
            <person name="Rhodes N."/>
            <person name="Thang M."/>
            <person name="Chan C."/>
        </authorList>
    </citation>
    <scope>NUCLEOTIDE SEQUENCE</scope>
</reference>
<organism evidence="1 2">
    <name type="scientific">Polarella glacialis</name>
    <name type="common">Dinoflagellate</name>
    <dbReference type="NCBI Taxonomy" id="89957"/>
    <lineage>
        <taxon>Eukaryota</taxon>
        <taxon>Sar</taxon>
        <taxon>Alveolata</taxon>
        <taxon>Dinophyceae</taxon>
        <taxon>Suessiales</taxon>
        <taxon>Suessiaceae</taxon>
        <taxon>Polarella</taxon>
    </lineage>
</organism>
<evidence type="ECO:0000313" key="2">
    <source>
        <dbReference type="Proteomes" id="UP000626109"/>
    </source>
</evidence>
<dbReference type="EMBL" id="CAJNNW010029868">
    <property type="protein sequence ID" value="CAE8701734.1"/>
    <property type="molecule type" value="Genomic_DNA"/>
</dbReference>
<protein>
    <submittedName>
        <fullName evidence="1">Uncharacterized protein</fullName>
    </submittedName>
</protein>
<proteinExistence type="predicted"/>
<name>A0A813KIH4_POLGL</name>
<dbReference type="Proteomes" id="UP000626109">
    <property type="component" value="Unassembled WGS sequence"/>
</dbReference>